<feature type="domain" description="Glycosyltransferase 2-like" evidence="2">
    <location>
        <begin position="6"/>
        <end position="177"/>
    </location>
</feature>
<dbReference type="Gene3D" id="3.90.550.10">
    <property type="entry name" value="Spore Coat Polysaccharide Biosynthesis Protein SpsA, Chain A"/>
    <property type="match status" value="1"/>
</dbReference>
<dbReference type="Proteomes" id="UP000435187">
    <property type="component" value="Unassembled WGS sequence"/>
</dbReference>
<dbReference type="EMBL" id="WJEE01000024">
    <property type="protein sequence ID" value="MRI67027.1"/>
    <property type="molecule type" value="Genomic_DNA"/>
</dbReference>
<proteinExistence type="inferred from homology"/>
<dbReference type="RefSeq" id="WP_153835649.1">
    <property type="nucleotide sequence ID" value="NZ_JBHUMW010000017.1"/>
</dbReference>
<dbReference type="Pfam" id="PF00535">
    <property type="entry name" value="Glycos_transf_2"/>
    <property type="match status" value="1"/>
</dbReference>
<evidence type="ECO:0000259" key="2">
    <source>
        <dbReference type="Pfam" id="PF00535"/>
    </source>
</evidence>
<dbReference type="PANTHER" id="PTHR22916">
    <property type="entry name" value="GLYCOSYLTRANSFERASE"/>
    <property type="match status" value="1"/>
</dbReference>
<comment type="caution">
    <text evidence="3">The sequence shown here is derived from an EMBL/GenBank/DDBJ whole genome shotgun (WGS) entry which is preliminary data.</text>
</comment>
<evidence type="ECO:0000313" key="3">
    <source>
        <dbReference type="EMBL" id="MRI67027.1"/>
    </source>
</evidence>
<comment type="similarity">
    <text evidence="1">Belongs to the glycosyltransferase 2 family.</text>
</comment>
<evidence type="ECO:0000256" key="1">
    <source>
        <dbReference type="ARBA" id="ARBA00006739"/>
    </source>
</evidence>
<protein>
    <submittedName>
        <fullName evidence="3">Glycosyltransferase</fullName>
    </submittedName>
</protein>
<dbReference type="InterPro" id="IPR029044">
    <property type="entry name" value="Nucleotide-diphossugar_trans"/>
</dbReference>
<sequence>MKPLVSICCLAYNHGEFIEDTIKGFLMQDVDFDMEIIILDDASTDNTPNIVKKYEQKYPKLIRGIYHSKNQKPVTDIPMLGAYLFPKAQGKYIALCEGDDFWIDTAKLKKQVEILESNERYTLCSHATQVKNYIDGEHDYTIQLMSSSSTIPLKKIIQGEGMPHTSSLLFRRELVEQLPEFYKENNNGDIPLVLLCASKGEVYYIDKIMSVYRKGINGSWTRNVKLNPFKYIDHTLTYIKMLYNFNEFTDYKYNEMLLKRIESLKQRIVDNAKLL</sequence>
<dbReference type="AlphaFoldDB" id="A0A6N7QY76"/>
<reference evidence="3 4" key="1">
    <citation type="submission" date="2019-10" db="EMBL/GenBank/DDBJ databases">
        <title>Gracilibacillus salitolerans sp. nov., a moderate halophile isolated from a saline soil in northwest China.</title>
        <authorList>
            <person name="Gan L."/>
        </authorList>
    </citation>
    <scope>NUCLEOTIDE SEQUENCE [LARGE SCALE GENOMIC DNA]</scope>
    <source>
        <strain evidence="3 4">TP2-8</strain>
    </source>
</reference>
<dbReference type="GO" id="GO:0016758">
    <property type="term" value="F:hexosyltransferase activity"/>
    <property type="evidence" value="ECO:0007669"/>
    <property type="project" value="UniProtKB-ARBA"/>
</dbReference>
<evidence type="ECO:0000313" key="4">
    <source>
        <dbReference type="Proteomes" id="UP000435187"/>
    </source>
</evidence>
<dbReference type="InterPro" id="IPR001173">
    <property type="entry name" value="Glyco_trans_2-like"/>
</dbReference>
<dbReference type="PANTHER" id="PTHR22916:SF3">
    <property type="entry name" value="UDP-GLCNAC:BETAGAL BETA-1,3-N-ACETYLGLUCOSAMINYLTRANSFERASE-LIKE PROTEIN 1"/>
    <property type="match status" value="1"/>
</dbReference>
<name>A0A6N7QY76_9BACI</name>
<organism evidence="3 4">
    <name type="scientific">Gracilibacillus thailandensis</name>
    <dbReference type="NCBI Taxonomy" id="563735"/>
    <lineage>
        <taxon>Bacteria</taxon>
        <taxon>Bacillati</taxon>
        <taxon>Bacillota</taxon>
        <taxon>Bacilli</taxon>
        <taxon>Bacillales</taxon>
        <taxon>Bacillaceae</taxon>
        <taxon>Gracilibacillus</taxon>
    </lineage>
</organism>
<gene>
    <name evidence="3" type="ORF">GH885_11850</name>
</gene>
<dbReference type="SUPFAM" id="SSF53448">
    <property type="entry name" value="Nucleotide-diphospho-sugar transferases"/>
    <property type="match status" value="1"/>
</dbReference>
<keyword evidence="4" id="KW-1185">Reference proteome</keyword>
<keyword evidence="3" id="KW-0808">Transferase</keyword>
<accession>A0A6N7QY76</accession>